<proteinExistence type="predicted"/>
<evidence type="ECO:0000313" key="3">
    <source>
        <dbReference type="Proteomes" id="UP000178430"/>
    </source>
</evidence>
<accession>A0A1F8CQ59</accession>
<gene>
    <name evidence="2" type="ORF">A2197_00920</name>
</gene>
<dbReference type="AlphaFoldDB" id="A0A1F8CQ59"/>
<comment type="caution">
    <text evidence="2">The sequence shown here is derived from an EMBL/GenBank/DDBJ whole genome shotgun (WGS) entry which is preliminary data.</text>
</comment>
<evidence type="ECO:0000313" key="2">
    <source>
        <dbReference type="EMBL" id="OGM78454.1"/>
    </source>
</evidence>
<protein>
    <submittedName>
        <fullName evidence="2">Uncharacterized protein</fullName>
    </submittedName>
</protein>
<feature type="region of interest" description="Disordered" evidence="1">
    <location>
        <begin position="180"/>
        <end position="258"/>
    </location>
</feature>
<sequence length="334" mass="39285">MSEENALQKIVEASGLEKTKSAFILEKFQDYFKIADDWEKKAQVLVVTSPTQIAEMKMAREGRLFLKQKRVDIEKARKELKEQSLREGKAIDGIANVLKALIEPIEEHLERQERFVEIREEEAKEKRRVARVEEIQFLGLDPLLYDLKNMPEESYSQLINGTRLAIQQKKEAEEKAEAERIAKEKADREERERMQVENERLRKESEEKEQLLKKEREETVKREAEQRAIVEAREKKLRAEQDTKLKKEREERERLENELKAKADAEAKEKRRIEMEERIAERAPDKKKLEVFALSIEGIVLPEMKSKEAKKIVEDAKSLLSKTAVYVRGQMKNL</sequence>
<reference evidence="2 3" key="1">
    <citation type="journal article" date="2016" name="Nat. Commun.">
        <title>Thousands of microbial genomes shed light on interconnected biogeochemical processes in an aquifer system.</title>
        <authorList>
            <person name="Anantharaman K."/>
            <person name="Brown C.T."/>
            <person name="Hug L.A."/>
            <person name="Sharon I."/>
            <person name="Castelle C.J."/>
            <person name="Probst A.J."/>
            <person name="Thomas B.C."/>
            <person name="Singh A."/>
            <person name="Wilkins M.J."/>
            <person name="Karaoz U."/>
            <person name="Brodie E.L."/>
            <person name="Williams K.H."/>
            <person name="Hubbard S.S."/>
            <person name="Banfield J.F."/>
        </authorList>
    </citation>
    <scope>NUCLEOTIDE SEQUENCE [LARGE SCALE GENOMIC DNA]</scope>
</reference>
<dbReference type="EMBL" id="MGHV01000034">
    <property type="protein sequence ID" value="OGM78454.1"/>
    <property type="molecule type" value="Genomic_DNA"/>
</dbReference>
<organism evidence="2 3">
    <name type="scientific">Candidatus Woesebacteria bacterium RIFOXYA1_FULL_48_16</name>
    <dbReference type="NCBI Taxonomy" id="1802535"/>
    <lineage>
        <taxon>Bacteria</taxon>
        <taxon>Candidatus Woeseibacteriota</taxon>
    </lineage>
</organism>
<evidence type="ECO:0000256" key="1">
    <source>
        <dbReference type="SAM" id="MobiDB-lite"/>
    </source>
</evidence>
<name>A0A1F8CQ59_9BACT</name>
<dbReference type="Proteomes" id="UP000178430">
    <property type="component" value="Unassembled WGS sequence"/>
</dbReference>